<organism evidence="3 4">
    <name type="scientific">[Mycobacterium] manitobense</name>
    <dbReference type="NCBI Taxonomy" id="190147"/>
    <lineage>
        <taxon>Bacteria</taxon>
        <taxon>Bacillati</taxon>
        <taxon>Actinomycetota</taxon>
        <taxon>Actinomycetes</taxon>
        <taxon>Mycobacteriales</taxon>
        <taxon>Mycobacteriaceae</taxon>
        <taxon>Mycolicibacterium</taxon>
    </lineage>
</organism>
<dbReference type="RefSeq" id="WP_264012727.1">
    <property type="nucleotide sequence ID" value="NZ_JACKSJ010000088.1"/>
</dbReference>
<evidence type="ECO:0000313" key="3">
    <source>
        <dbReference type="EMBL" id="MCV7170542.1"/>
    </source>
</evidence>
<dbReference type="InterPro" id="IPR042262">
    <property type="entry name" value="CN_hydtase_beta_C"/>
</dbReference>
<evidence type="ECO:0000256" key="1">
    <source>
        <dbReference type="SAM" id="MobiDB-lite"/>
    </source>
</evidence>
<gene>
    <name evidence="3" type="ORF">H7I41_11515</name>
</gene>
<dbReference type="InterPro" id="IPR008990">
    <property type="entry name" value="Elect_transpt_acc-like_dom_sf"/>
</dbReference>
<dbReference type="Proteomes" id="UP001140293">
    <property type="component" value="Unassembled WGS sequence"/>
</dbReference>
<dbReference type="EMBL" id="JACKSJ010000088">
    <property type="protein sequence ID" value="MCV7170542.1"/>
    <property type="molecule type" value="Genomic_DNA"/>
</dbReference>
<name>A0A9X2Y9S0_9MYCO</name>
<dbReference type="InterPro" id="IPR049054">
    <property type="entry name" value="CN_hydtase_beta-like_N"/>
</dbReference>
<dbReference type="Pfam" id="PF21006">
    <property type="entry name" value="NHase_beta_N"/>
    <property type="match status" value="1"/>
</dbReference>
<comment type="caution">
    <text evidence="3">The sequence shown here is derived from an EMBL/GenBank/DDBJ whole genome shotgun (WGS) entry which is preliminary data.</text>
</comment>
<proteinExistence type="predicted"/>
<accession>A0A9X2Y9S0</accession>
<evidence type="ECO:0000313" key="4">
    <source>
        <dbReference type="Proteomes" id="UP001140293"/>
    </source>
</evidence>
<dbReference type="SUPFAM" id="SSF50090">
    <property type="entry name" value="Electron transport accessory proteins"/>
    <property type="match status" value="1"/>
</dbReference>
<reference evidence="3" key="2">
    <citation type="journal article" date="2022" name="BMC Genomics">
        <title>Comparative genome analysis of mycobacteria focusing on tRNA and non-coding RNA.</title>
        <authorList>
            <person name="Behra P.R.K."/>
            <person name="Pettersson B.M.F."/>
            <person name="Ramesh M."/>
            <person name="Das S."/>
            <person name="Dasgupta S."/>
            <person name="Kirsebom L.A."/>
        </authorList>
    </citation>
    <scope>NUCLEOTIDE SEQUENCE</scope>
    <source>
        <strain evidence="3">DSM 44615</strain>
    </source>
</reference>
<dbReference type="Gene3D" id="1.10.472.20">
    <property type="entry name" value="Nitrile hydratase, beta subunit"/>
    <property type="match status" value="1"/>
</dbReference>
<dbReference type="AlphaFoldDB" id="A0A9X2Y9S0"/>
<dbReference type="InterPro" id="IPR023808">
    <property type="entry name" value="Nitrile_Hydratase_acc_put"/>
</dbReference>
<feature type="domain" description="Nitrile hydratase beta subunit-like N-terminal" evidence="2">
    <location>
        <begin position="14"/>
        <end position="87"/>
    </location>
</feature>
<keyword evidence="4" id="KW-1185">Reference proteome</keyword>
<feature type="region of interest" description="Disordered" evidence="1">
    <location>
        <begin position="97"/>
        <end position="122"/>
    </location>
</feature>
<evidence type="ECO:0000259" key="2">
    <source>
        <dbReference type="Pfam" id="PF21006"/>
    </source>
</evidence>
<sequence length="122" mass="13674">MIQPDSPPSIARGDQVMFESPWQARVFAIAVCLHERGLYSWAEWADALATRITAAQAAGDADMGDTYYHHWLCALEDLLARKGVEPDETARWHGAWQRAAHRTPHGRPIEVHPSDFDVGPDE</sequence>
<dbReference type="NCBIfam" id="TIGR03889">
    <property type="entry name" value="nitrile_acc"/>
    <property type="match status" value="1"/>
</dbReference>
<protein>
    <submittedName>
        <fullName evidence="3">Nitrile hydratase accessory protein</fullName>
    </submittedName>
</protein>
<reference evidence="3" key="1">
    <citation type="submission" date="2020-07" db="EMBL/GenBank/DDBJ databases">
        <authorList>
            <person name="Pettersson B.M.F."/>
            <person name="Behra P.R.K."/>
            <person name="Ramesh M."/>
            <person name="Das S."/>
            <person name="Dasgupta S."/>
            <person name="Kirsebom L.A."/>
        </authorList>
    </citation>
    <scope>NUCLEOTIDE SEQUENCE</scope>
    <source>
        <strain evidence="3">DSM 44615</strain>
    </source>
</reference>